<dbReference type="InterPro" id="IPR000719">
    <property type="entry name" value="Prot_kinase_dom"/>
</dbReference>
<dbReference type="GO" id="GO:0004714">
    <property type="term" value="F:transmembrane receptor protein tyrosine kinase activity"/>
    <property type="evidence" value="ECO:0007669"/>
    <property type="project" value="TreeGrafter"/>
</dbReference>
<keyword evidence="2" id="KW-1185">Reference proteome</keyword>
<dbReference type="PANTHER" id="PTHR24416">
    <property type="entry name" value="TYROSINE-PROTEIN KINASE RECEPTOR"/>
    <property type="match status" value="1"/>
</dbReference>
<dbReference type="PRINTS" id="PR00109">
    <property type="entry name" value="TYRKINASE"/>
</dbReference>
<dbReference type="FunFam" id="1.10.510.10:FF:000986">
    <property type="entry name" value="Protein tyrosine kinase 2aa"/>
    <property type="match status" value="1"/>
</dbReference>
<dbReference type="GO" id="GO:0005886">
    <property type="term" value="C:plasma membrane"/>
    <property type="evidence" value="ECO:0007669"/>
    <property type="project" value="TreeGrafter"/>
</dbReference>
<dbReference type="WBParaSite" id="ALUE_0002089001-mRNA-1">
    <property type="protein sequence ID" value="ALUE_0002089001-mRNA-1"/>
    <property type="gene ID" value="ALUE_0002089001"/>
</dbReference>
<dbReference type="PANTHER" id="PTHR24416:SF600">
    <property type="entry name" value="PDGF- AND VEGF-RECEPTOR RELATED, ISOFORM J"/>
    <property type="match status" value="1"/>
</dbReference>
<dbReference type="GO" id="GO:0007169">
    <property type="term" value="P:cell surface receptor protein tyrosine kinase signaling pathway"/>
    <property type="evidence" value="ECO:0007669"/>
    <property type="project" value="TreeGrafter"/>
</dbReference>
<feature type="domain" description="Protein kinase" evidence="1">
    <location>
        <begin position="1"/>
        <end position="229"/>
    </location>
</feature>
<dbReference type="GO" id="GO:0005524">
    <property type="term" value="F:ATP binding"/>
    <property type="evidence" value="ECO:0007669"/>
    <property type="project" value="InterPro"/>
</dbReference>
<evidence type="ECO:0000259" key="1">
    <source>
        <dbReference type="PROSITE" id="PS50011"/>
    </source>
</evidence>
<name>A0A0M3IQ62_ASCLU</name>
<dbReference type="PROSITE" id="PS50011">
    <property type="entry name" value="PROTEIN_KINASE_DOM"/>
    <property type="match status" value="1"/>
</dbReference>
<accession>A0A0M3IQ62</accession>
<dbReference type="GO" id="GO:0043235">
    <property type="term" value="C:receptor complex"/>
    <property type="evidence" value="ECO:0007669"/>
    <property type="project" value="TreeGrafter"/>
</dbReference>
<reference evidence="3" key="1">
    <citation type="submission" date="2017-02" db="UniProtKB">
        <authorList>
            <consortium name="WormBaseParasite"/>
        </authorList>
    </citation>
    <scope>IDENTIFICATION</scope>
</reference>
<proteinExistence type="predicted"/>
<dbReference type="FunFam" id="1.10.510.10:FF:001346">
    <property type="entry name" value="Uncharacterized protein"/>
    <property type="match status" value="1"/>
</dbReference>
<dbReference type="InterPro" id="IPR001245">
    <property type="entry name" value="Ser-Thr/Tyr_kinase_cat_dom"/>
</dbReference>
<dbReference type="InterPro" id="IPR050122">
    <property type="entry name" value="RTK"/>
</dbReference>
<dbReference type="Proteomes" id="UP000036681">
    <property type="component" value="Unplaced"/>
</dbReference>
<protein>
    <submittedName>
        <fullName evidence="3">Protein kinase domain-containing protein</fullName>
    </submittedName>
</protein>
<dbReference type="Pfam" id="PF07714">
    <property type="entry name" value="PK_Tyr_Ser-Thr"/>
    <property type="match status" value="2"/>
</dbReference>
<dbReference type="InterPro" id="IPR011009">
    <property type="entry name" value="Kinase-like_dom_sf"/>
</dbReference>
<evidence type="ECO:0000313" key="3">
    <source>
        <dbReference type="WBParaSite" id="ALUE_0002089001-mRNA-1"/>
    </source>
</evidence>
<dbReference type="AlphaFoldDB" id="A0A0M3IQ62"/>
<organism evidence="2 3">
    <name type="scientific">Ascaris lumbricoides</name>
    <name type="common">Giant roundworm</name>
    <dbReference type="NCBI Taxonomy" id="6252"/>
    <lineage>
        <taxon>Eukaryota</taxon>
        <taxon>Metazoa</taxon>
        <taxon>Ecdysozoa</taxon>
        <taxon>Nematoda</taxon>
        <taxon>Chromadorea</taxon>
        <taxon>Rhabditida</taxon>
        <taxon>Spirurina</taxon>
        <taxon>Ascaridomorpha</taxon>
        <taxon>Ascaridoidea</taxon>
        <taxon>Ascarididae</taxon>
        <taxon>Ascaris</taxon>
    </lineage>
</organism>
<dbReference type="SUPFAM" id="SSF56112">
    <property type="entry name" value="Protein kinase-like (PK-like)"/>
    <property type="match status" value="2"/>
</dbReference>
<dbReference type="Gene3D" id="1.10.510.10">
    <property type="entry name" value="Transferase(Phosphotransferase) domain 1"/>
    <property type="match status" value="2"/>
</dbReference>
<evidence type="ECO:0000313" key="2">
    <source>
        <dbReference type="Proteomes" id="UP000036681"/>
    </source>
</evidence>
<sequence length="275" mass="31338">MAIESLKLYECTTKSDVWSYGVFLFELFSMGDGPFPGIQPADMIEHLESGHRNKQPDNCPNEIYDLMQACWQSDPGKRPSFSQLSADLRAILKVDDENNGYLNMRNADYAYVGDFGLCRHLNEALYTTRGGRLPIKWMAIESLKLYECTTKSDVWSYGVFLFELFSMGDGPFPGIQPADMIEHLESGHRNKQPDNCPNEIYDLMQACWQLDPRKRPSFSQLSADLRAILKVDDENNGYLNMRNADYAYIGINEIKRIAEHSSKTSISDDDIAELN</sequence>